<feature type="signal peptide" evidence="1">
    <location>
        <begin position="1"/>
        <end position="25"/>
    </location>
</feature>
<gene>
    <name evidence="2" type="ORF">JCM19274_649</name>
</gene>
<evidence type="ECO:0000256" key="1">
    <source>
        <dbReference type="SAM" id="SignalP"/>
    </source>
</evidence>
<dbReference type="AlphaFoldDB" id="A0A090WY53"/>
<reference evidence="2 3" key="1">
    <citation type="journal article" date="2014" name="Genome Announc.">
        <title>Draft Genome Sequences of Marine Flavobacterium Algibacter lectus Strains SS8 and NR4.</title>
        <authorList>
            <person name="Takatani N."/>
            <person name="Nakanishi M."/>
            <person name="Meirelles P."/>
            <person name="Mino S."/>
            <person name="Suda W."/>
            <person name="Oshima K."/>
            <person name="Hattori M."/>
            <person name="Ohkuma M."/>
            <person name="Hosokawa M."/>
            <person name="Miyashita K."/>
            <person name="Thompson F.L."/>
            <person name="Niwa A."/>
            <person name="Sawabe T."/>
            <person name="Sawabe T."/>
        </authorList>
    </citation>
    <scope>NUCLEOTIDE SEQUENCE [LARGE SCALE GENOMIC DNA]</scope>
    <source>
        <strain evidence="3">JCM19274</strain>
    </source>
</reference>
<protein>
    <submittedName>
        <fullName evidence="2">Uncharacterized protein</fullName>
    </submittedName>
</protein>
<evidence type="ECO:0000313" key="2">
    <source>
        <dbReference type="EMBL" id="GAL80359.1"/>
    </source>
</evidence>
<organism evidence="2 3">
    <name type="scientific">Algibacter lectus</name>
    <dbReference type="NCBI Taxonomy" id="221126"/>
    <lineage>
        <taxon>Bacteria</taxon>
        <taxon>Pseudomonadati</taxon>
        <taxon>Bacteroidota</taxon>
        <taxon>Flavobacteriia</taxon>
        <taxon>Flavobacteriales</taxon>
        <taxon>Flavobacteriaceae</taxon>
        <taxon>Algibacter</taxon>
    </lineage>
</organism>
<name>A0A090WY53_9FLAO</name>
<keyword evidence="1" id="KW-0732">Signal</keyword>
<evidence type="ECO:0000313" key="3">
    <source>
        <dbReference type="Proteomes" id="UP000029643"/>
    </source>
</evidence>
<sequence length="53" mass="5943">MAFKKVKIIQLVLAVCLVQTASIYAQNPESINIDTTTGHAIKMCKWLQCAYSR</sequence>
<proteinExistence type="predicted"/>
<comment type="caution">
    <text evidence="2">The sequence shown here is derived from an EMBL/GenBank/DDBJ whole genome shotgun (WGS) entry which is preliminary data.</text>
</comment>
<dbReference type="Proteomes" id="UP000029643">
    <property type="component" value="Unassembled WGS sequence"/>
</dbReference>
<dbReference type="EMBL" id="BBNU01000010">
    <property type="protein sequence ID" value="GAL80359.1"/>
    <property type="molecule type" value="Genomic_DNA"/>
</dbReference>
<feature type="chain" id="PRO_5001866672" evidence="1">
    <location>
        <begin position="26"/>
        <end position="53"/>
    </location>
</feature>
<accession>A0A090WY53</accession>